<dbReference type="PANTHER" id="PTHR11717">
    <property type="entry name" value="LOW MOLECULAR WEIGHT PROTEIN TYROSINE PHOSPHATASE"/>
    <property type="match status" value="1"/>
</dbReference>
<proteinExistence type="inferred from homology"/>
<comment type="catalytic activity">
    <reaction evidence="5">
        <text>O-phospho-L-tyrosyl-[protein] + H2O = L-tyrosyl-[protein] + phosphate</text>
        <dbReference type="Rhea" id="RHEA:10684"/>
        <dbReference type="Rhea" id="RHEA-COMP:10136"/>
        <dbReference type="Rhea" id="RHEA-COMP:20101"/>
        <dbReference type="ChEBI" id="CHEBI:15377"/>
        <dbReference type="ChEBI" id="CHEBI:43474"/>
        <dbReference type="ChEBI" id="CHEBI:46858"/>
        <dbReference type="ChEBI" id="CHEBI:61978"/>
        <dbReference type="EC" id="3.1.3.48"/>
    </reaction>
</comment>
<dbReference type="InterPro" id="IPR023485">
    <property type="entry name" value="Ptyr_pPase"/>
</dbReference>
<dbReference type="InterPro" id="IPR050438">
    <property type="entry name" value="LMW_PTPase"/>
</dbReference>
<dbReference type="EMBL" id="RYZH01000004">
    <property type="protein sequence ID" value="RUL89159.1"/>
    <property type="molecule type" value="Genomic_DNA"/>
</dbReference>
<reference evidence="8 9" key="2">
    <citation type="submission" date="2019-01" db="EMBL/GenBank/DDBJ databases">
        <title>Tautonia sociabilis, a novel thermotolerant planctomycete of Isosphaeraceae family, isolated from a 4000 m deep subterranean habitat.</title>
        <authorList>
            <person name="Kovaleva O.L."/>
            <person name="Elcheninov A.G."/>
            <person name="Van Heerden E."/>
            <person name="Toshchakov S.V."/>
            <person name="Novikov A."/>
            <person name="Bonch-Osmolovskaya E.A."/>
            <person name="Kublanov I.V."/>
        </authorList>
    </citation>
    <scope>NUCLEOTIDE SEQUENCE [LARGE SCALE GENOMIC DNA]</scope>
    <source>
        <strain evidence="8 9">GM2012</strain>
    </source>
</reference>
<dbReference type="PANTHER" id="PTHR11717:SF31">
    <property type="entry name" value="LOW MOLECULAR WEIGHT PROTEIN-TYROSINE-PHOSPHATASE ETP-RELATED"/>
    <property type="match status" value="1"/>
</dbReference>
<dbReference type="PROSITE" id="PS51163">
    <property type="entry name" value="YRDC"/>
    <property type="match status" value="1"/>
</dbReference>
<dbReference type="InterPro" id="IPR017945">
    <property type="entry name" value="DHBP_synth_RibB-like_a/b_dom"/>
</dbReference>
<dbReference type="InterPro" id="IPR036196">
    <property type="entry name" value="Ptyr_pPase_sf"/>
</dbReference>
<evidence type="ECO:0000313" key="9">
    <source>
        <dbReference type="Proteomes" id="UP000280296"/>
    </source>
</evidence>
<evidence type="ECO:0000256" key="2">
    <source>
        <dbReference type="ARBA" id="ARBA00013064"/>
    </source>
</evidence>
<dbReference type="Gene3D" id="3.90.870.10">
    <property type="entry name" value="DHBP synthase"/>
    <property type="match status" value="1"/>
</dbReference>
<dbReference type="Gene3D" id="3.40.50.2300">
    <property type="match status" value="1"/>
</dbReference>
<evidence type="ECO:0000256" key="1">
    <source>
        <dbReference type="ARBA" id="ARBA00011063"/>
    </source>
</evidence>
<dbReference type="Proteomes" id="UP000280296">
    <property type="component" value="Unassembled WGS sequence"/>
</dbReference>
<protein>
    <recommendedName>
        <fullName evidence="2">protein-tyrosine-phosphatase</fullName>
        <ecNumber evidence="2">3.1.3.48</ecNumber>
    </recommendedName>
</protein>
<dbReference type="PRINTS" id="PR00719">
    <property type="entry name" value="LMWPTPASE"/>
</dbReference>
<feature type="active site" description="Nucleophile" evidence="6">
    <location>
        <position position="238"/>
    </location>
</feature>
<dbReference type="SUPFAM" id="SSF52788">
    <property type="entry name" value="Phosphotyrosine protein phosphatases I"/>
    <property type="match status" value="1"/>
</dbReference>
<dbReference type="GO" id="GO:0004725">
    <property type="term" value="F:protein tyrosine phosphatase activity"/>
    <property type="evidence" value="ECO:0007669"/>
    <property type="project" value="UniProtKB-EC"/>
</dbReference>
<evidence type="ECO:0000256" key="3">
    <source>
        <dbReference type="ARBA" id="ARBA00022801"/>
    </source>
</evidence>
<dbReference type="Pfam" id="PF01451">
    <property type="entry name" value="LMWPc"/>
    <property type="match status" value="1"/>
</dbReference>
<dbReference type="AlphaFoldDB" id="A0A432MPH1"/>
<feature type="active site" evidence="6">
    <location>
        <position position="244"/>
    </location>
</feature>
<comment type="similarity">
    <text evidence="1">Belongs to the low molecular weight phosphotyrosine protein phosphatase family.</text>
</comment>
<evidence type="ECO:0000256" key="5">
    <source>
        <dbReference type="ARBA" id="ARBA00051722"/>
    </source>
</evidence>
<reference evidence="8 9" key="1">
    <citation type="submission" date="2018-12" db="EMBL/GenBank/DDBJ databases">
        <authorList>
            <person name="Toschakov S.V."/>
        </authorList>
    </citation>
    <scope>NUCLEOTIDE SEQUENCE [LARGE SCALE GENOMIC DNA]</scope>
    <source>
        <strain evidence="8 9">GM2012</strain>
    </source>
</reference>
<dbReference type="OrthoDB" id="9784339at2"/>
<keyword evidence="4" id="KW-0904">Protein phosphatase</keyword>
<dbReference type="InterPro" id="IPR017867">
    <property type="entry name" value="Tyr_phospatase_low_mol_wt"/>
</dbReference>
<evidence type="ECO:0000256" key="6">
    <source>
        <dbReference type="PIRSR" id="PIRSR617867-1"/>
    </source>
</evidence>
<organism evidence="8 9">
    <name type="scientific">Tautonia sociabilis</name>
    <dbReference type="NCBI Taxonomy" id="2080755"/>
    <lineage>
        <taxon>Bacteria</taxon>
        <taxon>Pseudomonadati</taxon>
        <taxon>Planctomycetota</taxon>
        <taxon>Planctomycetia</taxon>
        <taxon>Isosphaerales</taxon>
        <taxon>Isosphaeraceae</taxon>
        <taxon>Tautonia</taxon>
    </lineage>
</organism>
<dbReference type="EC" id="3.1.3.48" evidence="2"/>
<keyword evidence="9" id="KW-1185">Reference proteome</keyword>
<comment type="caution">
    <text evidence="8">The sequence shown here is derived from an EMBL/GenBank/DDBJ whole genome shotgun (WGS) entry which is preliminary data.</text>
</comment>
<accession>A0A432MPH1</accession>
<dbReference type="SUPFAM" id="SSF55821">
    <property type="entry name" value="YrdC/RibB"/>
    <property type="match status" value="1"/>
</dbReference>
<dbReference type="InterPro" id="IPR006070">
    <property type="entry name" value="Sua5-like_dom"/>
</dbReference>
<dbReference type="Pfam" id="PF01300">
    <property type="entry name" value="Sua5_yciO_yrdC"/>
    <property type="match status" value="1"/>
</dbReference>
<dbReference type="RefSeq" id="WP_126723894.1">
    <property type="nucleotide sequence ID" value="NZ_RYZH01000004.1"/>
</dbReference>
<feature type="active site" description="Proton donor" evidence="6">
    <location>
        <position position="355"/>
    </location>
</feature>
<gene>
    <name evidence="8" type="ORF">TsocGM_03315</name>
</gene>
<keyword evidence="3" id="KW-0378">Hydrolase</keyword>
<feature type="domain" description="YrdC-like" evidence="7">
    <location>
        <begin position="20"/>
        <end position="221"/>
    </location>
</feature>
<evidence type="ECO:0000256" key="4">
    <source>
        <dbReference type="ARBA" id="ARBA00022912"/>
    </source>
</evidence>
<sequence length="384" mass="39767">MSDPNATPEQVDLSTADDPRDVVHRAVACLAGGGVVGLPTGAGYALAASALVPEAAARVASALRASLTPADPTGASGPWICLRSAGALPDWATAASSGARRLASRVWPGPLVLLMSEGVEAGLAGRLPEEVRSAVRGRSGAIGLCCPDHPFVEHLTRLVSGPIVLAEPTAPDGSPLDSARRLMGPGAPALLVDDGPPYDPKGPTVATFDGDSPRVVRPGSYDERTLRRLCGTIILFVCTGNTCRSPMAEALFKAMLADRLGCGPGELEARGWLVLSAGLSAMPGAPAAEHAVEVVAALGGSLSSHSSRRLTPEIVRAADRIVVMTRGHLDALLHHAPEAAGRARLLDPEGFDIDDPVGSDLTTYRETAEAIRRHLEHLLDELVP</sequence>
<dbReference type="GO" id="GO:0003725">
    <property type="term" value="F:double-stranded RNA binding"/>
    <property type="evidence" value="ECO:0007669"/>
    <property type="project" value="InterPro"/>
</dbReference>
<dbReference type="SMART" id="SM00226">
    <property type="entry name" value="LMWPc"/>
    <property type="match status" value="1"/>
</dbReference>
<name>A0A432MPH1_9BACT</name>
<evidence type="ECO:0000259" key="7">
    <source>
        <dbReference type="PROSITE" id="PS51163"/>
    </source>
</evidence>
<evidence type="ECO:0000313" key="8">
    <source>
        <dbReference type="EMBL" id="RUL89159.1"/>
    </source>
</evidence>